<dbReference type="InterPro" id="IPR041469">
    <property type="entry name" value="Subtilisin-like_FN3"/>
</dbReference>
<evidence type="ECO:0008006" key="26">
    <source>
        <dbReference type="Google" id="ProtNLM"/>
    </source>
</evidence>
<dbReference type="InterPro" id="IPR022953">
    <property type="entry name" value="ATP_PFK"/>
</dbReference>
<dbReference type="Gene3D" id="3.30.70.80">
    <property type="entry name" value="Peptidase S8 propeptide/proteinase inhibitor I9"/>
    <property type="match status" value="1"/>
</dbReference>
<dbReference type="Pfam" id="PF17766">
    <property type="entry name" value="fn3_6"/>
    <property type="match status" value="1"/>
</dbReference>
<dbReference type="PANTHER" id="PTHR10795">
    <property type="entry name" value="PROPROTEIN CONVERTASE SUBTILISIN/KEXIN"/>
    <property type="match status" value="1"/>
</dbReference>
<feature type="active site" description="Charge relay system" evidence="18">
    <location>
        <position position="1002"/>
    </location>
</feature>
<dbReference type="Gene3D" id="3.40.50.200">
    <property type="entry name" value="Peptidase S8/S53 domain"/>
    <property type="match status" value="1"/>
</dbReference>
<dbReference type="FunFam" id="3.40.50.200:FF:000006">
    <property type="entry name" value="Subtilisin-like protease SBT1.5"/>
    <property type="match status" value="1"/>
</dbReference>
<comment type="function">
    <text evidence="2">Catalyzes the phosphorylation of D-fructose 6-phosphate to fructose 1,6-bisphosphate by ATP, the first committing step of glycolysis.</text>
</comment>
<keyword evidence="16" id="KW-0325">Glycoprotein</keyword>
<dbReference type="InterPro" id="IPR046450">
    <property type="entry name" value="PA_dom_sf"/>
</dbReference>
<keyword evidence="14" id="KW-0460">Magnesium</keyword>
<dbReference type="GO" id="GO:0005524">
    <property type="term" value="F:ATP binding"/>
    <property type="evidence" value="ECO:0007669"/>
    <property type="project" value="UniProtKB-KW"/>
</dbReference>
<evidence type="ECO:0000313" key="24">
    <source>
        <dbReference type="EnsemblPlants" id="OPUNC09G12560.1"/>
    </source>
</evidence>
<dbReference type="EnsemblPlants" id="OPUNC09G12560.1">
    <property type="protein sequence ID" value="OPUNC09G12560.1"/>
    <property type="gene ID" value="OPUNC09G12560"/>
</dbReference>
<dbReference type="FunFam" id="3.50.30.30:FF:000005">
    <property type="entry name" value="subtilisin-like protease SBT1.5"/>
    <property type="match status" value="1"/>
</dbReference>
<keyword evidence="13" id="KW-0067">ATP-binding</keyword>
<organism evidence="24">
    <name type="scientific">Oryza punctata</name>
    <name type="common">Red rice</name>
    <dbReference type="NCBI Taxonomy" id="4537"/>
    <lineage>
        <taxon>Eukaryota</taxon>
        <taxon>Viridiplantae</taxon>
        <taxon>Streptophyta</taxon>
        <taxon>Embryophyta</taxon>
        <taxon>Tracheophyta</taxon>
        <taxon>Spermatophyta</taxon>
        <taxon>Magnoliopsida</taxon>
        <taxon>Liliopsida</taxon>
        <taxon>Poales</taxon>
        <taxon>Poaceae</taxon>
        <taxon>BOP clade</taxon>
        <taxon>Oryzoideae</taxon>
        <taxon>Oryzeae</taxon>
        <taxon>Oryzinae</taxon>
        <taxon>Oryza</taxon>
    </lineage>
</organism>
<dbReference type="InterPro" id="IPR034197">
    <property type="entry name" value="Peptidases_S8_3"/>
</dbReference>
<dbReference type="SUPFAM" id="SSF52025">
    <property type="entry name" value="PA domain"/>
    <property type="match status" value="1"/>
</dbReference>
<keyword evidence="8" id="KW-0732">Signal</keyword>
<evidence type="ECO:0000256" key="10">
    <source>
        <dbReference type="ARBA" id="ARBA00022777"/>
    </source>
</evidence>
<keyword evidence="7" id="KW-0479">Metal-binding</keyword>
<keyword evidence="25" id="KW-1185">Reference proteome</keyword>
<dbReference type="InterPro" id="IPR010259">
    <property type="entry name" value="S8pro/Inhibitor_I9"/>
</dbReference>
<evidence type="ECO:0000256" key="9">
    <source>
        <dbReference type="ARBA" id="ARBA00022741"/>
    </source>
</evidence>
<dbReference type="PROSITE" id="PS00138">
    <property type="entry name" value="SUBTILASE_SER"/>
    <property type="match status" value="1"/>
</dbReference>
<dbReference type="CDD" id="cd02120">
    <property type="entry name" value="PA_subtilisin_like"/>
    <property type="match status" value="1"/>
</dbReference>
<evidence type="ECO:0000259" key="23">
    <source>
        <dbReference type="Pfam" id="PF17766"/>
    </source>
</evidence>
<keyword evidence="6" id="KW-0808">Transferase</keyword>
<dbReference type="GO" id="GO:0006002">
    <property type="term" value="P:fructose 6-phosphate metabolic process"/>
    <property type="evidence" value="ECO:0007669"/>
    <property type="project" value="InterPro"/>
</dbReference>
<dbReference type="Pfam" id="PF00082">
    <property type="entry name" value="Peptidase_S8"/>
    <property type="match status" value="1"/>
</dbReference>
<evidence type="ECO:0000256" key="18">
    <source>
        <dbReference type="PROSITE-ProRule" id="PRU01240"/>
    </source>
</evidence>
<dbReference type="HOGENOM" id="CLU_007235_0_0_1"/>
<evidence type="ECO:0000256" key="16">
    <source>
        <dbReference type="ARBA" id="ARBA00023180"/>
    </source>
</evidence>
<evidence type="ECO:0000259" key="21">
    <source>
        <dbReference type="Pfam" id="PF02225"/>
    </source>
</evidence>
<dbReference type="MEROPS" id="S08.119"/>
<evidence type="ECO:0000256" key="17">
    <source>
        <dbReference type="ARBA" id="ARBA00048070"/>
    </source>
</evidence>
<reference evidence="24" key="2">
    <citation type="submission" date="2018-05" db="EMBL/GenBank/DDBJ databases">
        <title>OpunRS2 (Oryza punctata Reference Sequence Version 2).</title>
        <authorList>
            <person name="Zhang J."/>
            <person name="Kudrna D."/>
            <person name="Lee S."/>
            <person name="Talag J."/>
            <person name="Welchert J."/>
            <person name="Wing R.A."/>
        </authorList>
    </citation>
    <scope>NUCLEOTIDE SEQUENCE [LARGE SCALE GENOMIC DNA]</scope>
</reference>
<dbReference type="InterPro" id="IPR035966">
    <property type="entry name" value="PKF_sf"/>
</dbReference>
<keyword evidence="4" id="KW-0021">Allosteric enzyme</keyword>
<dbReference type="Gramene" id="OPUNC09G12560.1">
    <property type="protein sequence ID" value="OPUNC09G12560.1"/>
    <property type="gene ID" value="OPUNC09G12560"/>
</dbReference>
<comment type="similarity">
    <text evidence="3 18">Belongs to the peptidase S8 family.</text>
</comment>
<protein>
    <recommendedName>
        <fullName evidence="26">Phosphohexokinase</fullName>
    </recommendedName>
</protein>
<dbReference type="InterPro" id="IPR036852">
    <property type="entry name" value="Peptidase_S8/S53_dom_sf"/>
</dbReference>
<proteinExistence type="inferred from homology"/>
<feature type="active site" description="Charge relay system" evidence="18">
    <location>
        <position position="664"/>
    </location>
</feature>
<dbReference type="CDD" id="cd04852">
    <property type="entry name" value="Peptidases_S8_3"/>
    <property type="match status" value="1"/>
</dbReference>
<dbReference type="InterPro" id="IPR037045">
    <property type="entry name" value="S8pro/Inhibitor_I9_sf"/>
</dbReference>
<evidence type="ECO:0000256" key="8">
    <source>
        <dbReference type="ARBA" id="ARBA00022729"/>
    </source>
</evidence>
<dbReference type="FunFam" id="3.40.50.450:FF:000002">
    <property type="entry name" value="ATP-dependent 6-phosphofructokinase"/>
    <property type="match status" value="1"/>
</dbReference>
<comment type="cofactor">
    <cofactor evidence="1">
        <name>Mg(2+)</name>
        <dbReference type="ChEBI" id="CHEBI:18420"/>
    </cofactor>
</comment>
<dbReference type="Proteomes" id="UP000026962">
    <property type="component" value="Chromosome 9"/>
</dbReference>
<name>A0A0E0M2J7_ORYPU</name>
<dbReference type="GO" id="GO:0005737">
    <property type="term" value="C:cytoplasm"/>
    <property type="evidence" value="ECO:0007669"/>
    <property type="project" value="UniProtKB-ARBA"/>
</dbReference>
<dbReference type="GO" id="GO:0003872">
    <property type="term" value="F:6-phosphofructokinase activity"/>
    <property type="evidence" value="ECO:0007669"/>
    <property type="project" value="UniProtKB-EC"/>
</dbReference>
<evidence type="ECO:0000256" key="14">
    <source>
        <dbReference type="ARBA" id="ARBA00022842"/>
    </source>
</evidence>
<evidence type="ECO:0000256" key="4">
    <source>
        <dbReference type="ARBA" id="ARBA00022533"/>
    </source>
</evidence>
<dbReference type="InterPro" id="IPR000209">
    <property type="entry name" value="Peptidase_S8/S53_dom"/>
</dbReference>
<dbReference type="UniPathway" id="UPA00109">
    <property type="reaction ID" value="UER00182"/>
</dbReference>
<dbReference type="PRINTS" id="PR00476">
    <property type="entry name" value="PHFRCTKINASE"/>
</dbReference>
<dbReference type="OMA" id="AVTFRAK"/>
<evidence type="ECO:0000256" key="3">
    <source>
        <dbReference type="ARBA" id="ARBA00011073"/>
    </source>
</evidence>
<evidence type="ECO:0000256" key="12">
    <source>
        <dbReference type="ARBA" id="ARBA00022825"/>
    </source>
</evidence>
<comment type="catalytic activity">
    <reaction evidence="17">
        <text>beta-D-fructose 6-phosphate + ATP = beta-D-fructose 1,6-bisphosphate + ADP + H(+)</text>
        <dbReference type="Rhea" id="RHEA:16109"/>
        <dbReference type="ChEBI" id="CHEBI:15378"/>
        <dbReference type="ChEBI" id="CHEBI:30616"/>
        <dbReference type="ChEBI" id="CHEBI:32966"/>
        <dbReference type="ChEBI" id="CHEBI:57634"/>
        <dbReference type="ChEBI" id="CHEBI:456216"/>
        <dbReference type="EC" id="2.7.1.11"/>
    </reaction>
</comment>
<keyword evidence="5 18" id="KW-0645">Protease</keyword>
<evidence type="ECO:0000259" key="22">
    <source>
        <dbReference type="Pfam" id="PF05922"/>
    </source>
</evidence>
<dbReference type="Pfam" id="PF00365">
    <property type="entry name" value="PFK"/>
    <property type="match status" value="1"/>
</dbReference>
<dbReference type="InterPro" id="IPR000023">
    <property type="entry name" value="Phosphofructokinase_dom"/>
</dbReference>
<evidence type="ECO:0000256" key="1">
    <source>
        <dbReference type="ARBA" id="ARBA00001946"/>
    </source>
</evidence>
<keyword evidence="12 18" id="KW-0720">Serine protease</keyword>
<dbReference type="GO" id="GO:0046872">
    <property type="term" value="F:metal ion binding"/>
    <property type="evidence" value="ECO:0007669"/>
    <property type="project" value="UniProtKB-KW"/>
</dbReference>
<dbReference type="Gene3D" id="2.60.40.2310">
    <property type="match status" value="1"/>
</dbReference>
<evidence type="ECO:0000256" key="2">
    <source>
        <dbReference type="ARBA" id="ARBA00002659"/>
    </source>
</evidence>
<dbReference type="Gene3D" id="3.40.50.450">
    <property type="match status" value="1"/>
</dbReference>
<sequence>MDDDGETTRPSLELHKLPTLADDGHNAVAAIPNPITHHPLYHPSPSFFISPTDVVLRDILFDASSSAAGEQRRRVAAYHRAGPRREVAFDAATVRAAVVTCGGLCPGMNTVVRELVVGLSELYGVRSGGVFGVRNGYRGFYSEDVVPLDPATVEHWHKRGGTVLGTSRGGFDLARIVDAIERHGFNQVYAVGGDGTMRGAARIHGEVRRRRLAVAVAGIPKTVDNDVGVIDRSFGFHTAVEVAQQAIAAGHVEAESAANGVGLVKLMGRSAGHIALHATLSSRDVDCCLIPEEDFYLRGSGGLFDFLYHRIKKNGHAVVVVAEGAGQRLISTTTTTTTSAAGAGDESGNEAFLDVGAWLKAELKAWWEEEHAGELFTVKYIDPTYMIRAVPANAGDNMYCTLVAHSAIHGVMAGYTGFVAGPINGNYAYIPMDEVAEAKNPVDTKDHKWAWSFVVYLGSHSHGSGGAALASNQERAMNSHYEFLGSVLGSEQKAKDAIFYSYTKYINGFAATLEEEEAMEISKHPSVISVFPNRGHRLHTTRSWEFLGMEKDGRIRAYSIWAKARFGEGVIIGNLDTGVWPEAGSFSDDGMGPAPARWRGICQDQASDDAQNNEGWLYMLTEQSELDFGSRDVKLIGARYFNKGYLSTVGQAANPASTRDTDGHGTHTLSTAAGRFVPGANLFGYGNGTAKGGAPGAHVAAYKVCWRPVNGSECFDADIIAAFDAAIHDGVDVLSVSLGGAPAEYFRDGVAVGSFHAVRHGVTVVCSAGNSGPDAGTVSNTAPWLVTVGASTMDREFPAYLVLGNNKKIKGQSLSPVRLPGGKNYPLISSEQAKAANATASQARLCMEGSLEKGKVAGKIVVCMRGKNARVEKGEAVRRAGGVGLVLANDEATGNEMIADAHVLPATHVTYSDGVALLAYLDSTRSPSGYITVPNTALDTKPAPFMAAFSSQGPNTVTPQILKPDITAPGVSILAAFTGLAGPTGLAFDSRRVLFNSESGTSMSCPHVAGIAGLLKALHPTWSPAAIKSAIMTTARVQDNMRRPMSNSSFLRATPFSYGAGHVQPGRAADPGLVYDMNATDYLGFLCALGYNSSVIATFMASGQPSYACPARPVRPEDLNYPSFALPHLSPSGGARTVTRRVRNVGAAPAAYEARVDEPHGVSVAVRPSRLEFTAVGEELEFAVTFRAKEGSFLAGEYVFGRLVWSDARGGGRHRVRSPVVVRVVDKKTRKNGLPIS</sequence>
<dbReference type="SUPFAM" id="SSF52743">
    <property type="entry name" value="Subtilisin-like"/>
    <property type="match status" value="1"/>
</dbReference>
<dbReference type="Gene3D" id="3.50.30.30">
    <property type="match status" value="1"/>
</dbReference>
<dbReference type="SUPFAM" id="SSF53784">
    <property type="entry name" value="Phosphofructokinase"/>
    <property type="match status" value="1"/>
</dbReference>
<feature type="domain" description="Phosphofructokinase" evidence="20">
    <location>
        <begin position="95"/>
        <end position="409"/>
    </location>
</feature>
<evidence type="ECO:0000259" key="20">
    <source>
        <dbReference type="Pfam" id="PF00365"/>
    </source>
</evidence>
<feature type="domain" description="Subtilisin-like protease fibronectin type-III" evidence="23">
    <location>
        <begin position="1118"/>
        <end position="1222"/>
    </location>
</feature>
<keyword evidence="9" id="KW-0547">Nucleotide-binding</keyword>
<dbReference type="AlphaFoldDB" id="A0A0E0M2J7"/>
<evidence type="ECO:0000256" key="7">
    <source>
        <dbReference type="ARBA" id="ARBA00022723"/>
    </source>
</evidence>
<dbReference type="PROSITE" id="PS51892">
    <property type="entry name" value="SUBTILASE"/>
    <property type="match status" value="1"/>
</dbReference>
<dbReference type="eggNOG" id="KOG2440">
    <property type="taxonomic scope" value="Eukaryota"/>
</dbReference>
<dbReference type="InterPro" id="IPR023828">
    <property type="entry name" value="Peptidase_S8_Ser-AS"/>
</dbReference>
<keyword evidence="15" id="KW-0324">Glycolysis</keyword>
<keyword evidence="11 18" id="KW-0378">Hydrolase</keyword>
<accession>A0A0E0M2J7</accession>
<dbReference type="GO" id="GO:0004252">
    <property type="term" value="F:serine-type endopeptidase activity"/>
    <property type="evidence" value="ECO:0007669"/>
    <property type="project" value="UniProtKB-UniRule"/>
</dbReference>
<evidence type="ECO:0000259" key="19">
    <source>
        <dbReference type="Pfam" id="PF00082"/>
    </source>
</evidence>
<evidence type="ECO:0000256" key="6">
    <source>
        <dbReference type="ARBA" id="ARBA00022679"/>
    </source>
</evidence>
<feature type="domain" description="Inhibitor I9" evidence="22">
    <location>
        <begin position="452"/>
        <end position="539"/>
    </location>
</feature>
<evidence type="ECO:0000313" key="25">
    <source>
        <dbReference type="Proteomes" id="UP000026962"/>
    </source>
</evidence>
<evidence type="ECO:0000256" key="5">
    <source>
        <dbReference type="ARBA" id="ARBA00022670"/>
    </source>
</evidence>
<feature type="active site" description="Charge relay system" evidence="18">
    <location>
        <position position="576"/>
    </location>
</feature>
<evidence type="ECO:0000256" key="11">
    <source>
        <dbReference type="ARBA" id="ARBA00022801"/>
    </source>
</evidence>
<evidence type="ECO:0000256" key="13">
    <source>
        <dbReference type="ARBA" id="ARBA00022840"/>
    </source>
</evidence>
<dbReference type="GO" id="GO:0006508">
    <property type="term" value="P:proteolysis"/>
    <property type="evidence" value="ECO:0007669"/>
    <property type="project" value="UniProtKB-KW"/>
</dbReference>
<dbReference type="Pfam" id="PF05922">
    <property type="entry name" value="Inhibitor_I9"/>
    <property type="match status" value="1"/>
</dbReference>
<feature type="domain" description="PA" evidence="21">
    <location>
        <begin position="843"/>
        <end position="917"/>
    </location>
</feature>
<dbReference type="NCBIfam" id="NF005301">
    <property type="entry name" value="PRK06830.1"/>
    <property type="match status" value="1"/>
</dbReference>
<dbReference type="FunFam" id="3.30.70.80:FF:000002">
    <property type="entry name" value="Subtilisin-like protease SBT5.3"/>
    <property type="match status" value="1"/>
</dbReference>
<dbReference type="InterPro" id="IPR003137">
    <property type="entry name" value="PA_domain"/>
</dbReference>
<feature type="domain" description="Peptidase S8/S53" evidence="19">
    <location>
        <begin position="567"/>
        <end position="1047"/>
    </location>
</feature>
<keyword evidence="10" id="KW-0418">Kinase</keyword>
<dbReference type="InterPro" id="IPR045051">
    <property type="entry name" value="SBT"/>
</dbReference>
<dbReference type="Pfam" id="PF02225">
    <property type="entry name" value="PA"/>
    <property type="match status" value="1"/>
</dbReference>
<dbReference type="STRING" id="4537.A0A0E0M2J7"/>
<reference evidence="24" key="1">
    <citation type="submission" date="2015-04" db="UniProtKB">
        <authorList>
            <consortium name="EnsemblPlants"/>
        </authorList>
    </citation>
    <scope>IDENTIFICATION</scope>
</reference>
<evidence type="ECO:0000256" key="15">
    <source>
        <dbReference type="ARBA" id="ARBA00023152"/>
    </source>
</evidence>